<dbReference type="InterPro" id="IPR003439">
    <property type="entry name" value="ABC_transporter-like_ATP-bd"/>
</dbReference>
<evidence type="ECO:0000259" key="9">
    <source>
        <dbReference type="PROSITE" id="PS50893"/>
    </source>
</evidence>
<dbReference type="Gene3D" id="3.40.50.300">
    <property type="entry name" value="P-loop containing nucleotide triphosphate hydrolases"/>
    <property type="match status" value="1"/>
</dbReference>
<dbReference type="InterPro" id="IPR050835">
    <property type="entry name" value="ABC_transporter_sub-D"/>
</dbReference>
<feature type="transmembrane region" description="Helical" evidence="8">
    <location>
        <begin position="25"/>
        <end position="45"/>
    </location>
</feature>
<feature type="transmembrane region" description="Helical" evidence="8">
    <location>
        <begin position="65"/>
        <end position="83"/>
    </location>
</feature>
<dbReference type="RefSeq" id="WP_091749461.1">
    <property type="nucleotide sequence ID" value="NZ_FODY01000021.1"/>
</dbReference>
<evidence type="ECO:0000256" key="4">
    <source>
        <dbReference type="ARBA" id="ARBA00022741"/>
    </source>
</evidence>
<dbReference type="Pfam" id="PF06472">
    <property type="entry name" value="ABC_membrane_2"/>
    <property type="match status" value="1"/>
</dbReference>
<dbReference type="PROSITE" id="PS00211">
    <property type="entry name" value="ABC_TRANSPORTER_1"/>
    <property type="match status" value="1"/>
</dbReference>
<dbReference type="GO" id="GO:0016887">
    <property type="term" value="F:ATP hydrolysis activity"/>
    <property type="evidence" value="ECO:0007669"/>
    <property type="project" value="InterPro"/>
</dbReference>
<dbReference type="PANTHER" id="PTHR11384">
    <property type="entry name" value="ATP-BINDING CASSETTE, SUB-FAMILY D MEMBER"/>
    <property type="match status" value="1"/>
</dbReference>
<dbReference type="InterPro" id="IPR027417">
    <property type="entry name" value="P-loop_NTPase"/>
</dbReference>
<keyword evidence="4" id="KW-0547">Nucleotide-binding</keyword>
<feature type="transmembrane region" description="Helical" evidence="8">
    <location>
        <begin position="184"/>
        <end position="204"/>
    </location>
</feature>
<evidence type="ECO:0000313" key="12">
    <source>
        <dbReference type="Proteomes" id="UP000198847"/>
    </source>
</evidence>
<evidence type="ECO:0000256" key="2">
    <source>
        <dbReference type="ARBA" id="ARBA00022448"/>
    </source>
</evidence>
<feature type="transmembrane region" description="Helical" evidence="8">
    <location>
        <begin position="272"/>
        <end position="296"/>
    </location>
</feature>
<feature type="transmembrane region" description="Helical" evidence="8">
    <location>
        <begin position="156"/>
        <end position="178"/>
    </location>
</feature>
<dbReference type="InterPro" id="IPR017871">
    <property type="entry name" value="ABC_transporter-like_CS"/>
</dbReference>
<dbReference type="Gene3D" id="1.20.1560.10">
    <property type="entry name" value="ABC transporter type 1, transmembrane domain"/>
    <property type="match status" value="1"/>
</dbReference>
<proteinExistence type="predicted"/>
<evidence type="ECO:0000259" key="10">
    <source>
        <dbReference type="PROSITE" id="PS50929"/>
    </source>
</evidence>
<feature type="domain" description="ABC transporter" evidence="9">
    <location>
        <begin position="369"/>
        <end position="573"/>
    </location>
</feature>
<dbReference type="InterPro" id="IPR036640">
    <property type="entry name" value="ABC1_TM_sf"/>
</dbReference>
<evidence type="ECO:0000256" key="8">
    <source>
        <dbReference type="SAM" id="Phobius"/>
    </source>
</evidence>
<dbReference type="Proteomes" id="UP000198847">
    <property type="component" value="Unassembled WGS sequence"/>
</dbReference>
<feature type="domain" description="ABC transmembrane type-1" evidence="10">
    <location>
        <begin position="58"/>
        <end position="331"/>
    </location>
</feature>
<dbReference type="STRING" id="112903.SAMN04490178_12154"/>
<keyword evidence="2" id="KW-0813">Transport</keyword>
<accession>A0A1H8X9I3</accession>
<keyword evidence="6 8" id="KW-1133">Transmembrane helix</keyword>
<evidence type="ECO:0000256" key="7">
    <source>
        <dbReference type="ARBA" id="ARBA00023136"/>
    </source>
</evidence>
<reference evidence="11 12" key="1">
    <citation type="submission" date="2016-10" db="EMBL/GenBank/DDBJ databases">
        <authorList>
            <person name="de Groot N.N."/>
        </authorList>
    </citation>
    <scope>NUCLEOTIDE SEQUENCE [LARGE SCALE GENOMIC DNA]</scope>
    <source>
        <strain evidence="11 12">DSM 13305</strain>
    </source>
</reference>
<dbReference type="EMBL" id="FODY01000021">
    <property type="protein sequence ID" value="SEP36580.1"/>
    <property type="molecule type" value="Genomic_DNA"/>
</dbReference>
<organism evidence="11 12">
    <name type="scientific">Propionispora vibrioides</name>
    <dbReference type="NCBI Taxonomy" id="112903"/>
    <lineage>
        <taxon>Bacteria</taxon>
        <taxon>Bacillati</taxon>
        <taxon>Bacillota</taxon>
        <taxon>Negativicutes</taxon>
        <taxon>Selenomonadales</taxon>
        <taxon>Sporomusaceae</taxon>
        <taxon>Propionispora</taxon>
    </lineage>
</organism>
<evidence type="ECO:0000256" key="6">
    <source>
        <dbReference type="ARBA" id="ARBA00022989"/>
    </source>
</evidence>
<dbReference type="InterPro" id="IPR003593">
    <property type="entry name" value="AAA+_ATPase"/>
</dbReference>
<dbReference type="PROSITE" id="PS50893">
    <property type="entry name" value="ABC_TRANSPORTER_2"/>
    <property type="match status" value="1"/>
</dbReference>
<dbReference type="PROSITE" id="PS50929">
    <property type="entry name" value="ABC_TM1F"/>
    <property type="match status" value="1"/>
</dbReference>
<evidence type="ECO:0000256" key="3">
    <source>
        <dbReference type="ARBA" id="ARBA00022692"/>
    </source>
</evidence>
<dbReference type="Pfam" id="PF00005">
    <property type="entry name" value="ABC_tran"/>
    <property type="match status" value="1"/>
</dbReference>
<evidence type="ECO:0000256" key="5">
    <source>
        <dbReference type="ARBA" id="ARBA00022840"/>
    </source>
</evidence>
<evidence type="ECO:0000313" key="11">
    <source>
        <dbReference type="EMBL" id="SEP36580.1"/>
    </source>
</evidence>
<evidence type="ECO:0000256" key="1">
    <source>
        <dbReference type="ARBA" id="ARBA00004651"/>
    </source>
</evidence>
<dbReference type="PANTHER" id="PTHR11384:SF59">
    <property type="entry name" value="LYSOSOMAL COBALAMIN TRANSPORTER ABCD4"/>
    <property type="match status" value="1"/>
</dbReference>
<keyword evidence="3 8" id="KW-0812">Transmembrane</keyword>
<dbReference type="SUPFAM" id="SSF52540">
    <property type="entry name" value="P-loop containing nucleoside triphosphate hydrolases"/>
    <property type="match status" value="1"/>
</dbReference>
<dbReference type="SMART" id="SM00382">
    <property type="entry name" value="AAA"/>
    <property type="match status" value="1"/>
</dbReference>
<dbReference type="SUPFAM" id="SSF90123">
    <property type="entry name" value="ABC transporter transmembrane region"/>
    <property type="match status" value="1"/>
</dbReference>
<sequence>MRRGIVLKRAWRIARAFWLSEEKWAAWRLLLVVVVLNLGTVYISTRINVWHSAFYQSIQSYDEQGFIHSIITFCVLSLILVVLRGYQLYARMLLHIRWRRWLTKEYLSHWLQGQTYYRLQLLAGNEADNPDQRISEDVEQFVQLTLRLSLDLLQDLVTVSSFVYILWNLSGVLTLRLGDTVIPVYGYLVWMAFLYAGAGTYWTVKLGRPLVRLDYDQQRFEADFRFFLSRLRENAESIAFYQGERQEELHALGKFRYIMDNFLQIRSVRRKLLWLTSGYSQTAVIFAVLVAAPRYFSNQIHLGQMFQIADAYGHVQSGFSFVVDSFTRLAQWRAVINRLNHFLVYMELVHMAPSAYERIERTQGSQAGFAIDALDVQKPDGQLLVRQLTAMFKPGDRVLISGPSGCGKSTLLRTLTGIWPYAAGHIGQPRAAAVMFIPQKSYMPIGTLRQALLYPGTARTVNGQELAAMLELCRLSHLSGRLEEVLEWDKVLSLGEQQRVAFARVLLQRPDWLFLDEATSALDEETERFMYETVGRRLPRTTLISVGHRRTLLTYHRRRLELDGRGGWRLSAIGP</sequence>
<keyword evidence="5 11" id="KW-0067">ATP-binding</keyword>
<comment type="subcellular location">
    <subcellularLocation>
        <location evidence="1">Cell membrane</location>
        <topology evidence="1">Multi-pass membrane protein</topology>
    </subcellularLocation>
</comment>
<dbReference type="CDD" id="cd03223">
    <property type="entry name" value="ABCD_peroxisomal_ALDP"/>
    <property type="match status" value="1"/>
</dbReference>
<dbReference type="InterPro" id="IPR011527">
    <property type="entry name" value="ABC1_TM_dom"/>
</dbReference>
<dbReference type="AlphaFoldDB" id="A0A1H8X9I3"/>
<dbReference type="GO" id="GO:0140359">
    <property type="term" value="F:ABC-type transporter activity"/>
    <property type="evidence" value="ECO:0007669"/>
    <property type="project" value="InterPro"/>
</dbReference>
<dbReference type="GO" id="GO:0005524">
    <property type="term" value="F:ATP binding"/>
    <property type="evidence" value="ECO:0007669"/>
    <property type="project" value="UniProtKB-KW"/>
</dbReference>
<name>A0A1H8X9I3_9FIRM</name>
<keyword evidence="7 8" id="KW-0472">Membrane</keyword>
<dbReference type="OrthoDB" id="9810134at2"/>
<keyword evidence="12" id="KW-1185">Reference proteome</keyword>
<dbReference type="GO" id="GO:0005886">
    <property type="term" value="C:plasma membrane"/>
    <property type="evidence" value="ECO:0007669"/>
    <property type="project" value="UniProtKB-SubCell"/>
</dbReference>
<protein>
    <submittedName>
        <fullName evidence="11">Putative ATP-binding cassette transporter</fullName>
    </submittedName>
</protein>
<gene>
    <name evidence="11" type="ORF">SAMN04490178_12154</name>
</gene>